<sequence>MGSLKKCPECHGDFKRLSSGILICKICGYWTKENTARMDSMMLYEEAMLCEGGL</sequence>
<keyword evidence="2" id="KW-1185">Reference proteome</keyword>
<dbReference type="Proteomes" id="UP001182908">
    <property type="component" value="Chromosome"/>
</dbReference>
<dbReference type="RefSeq" id="WP_309311001.1">
    <property type="nucleotide sequence ID" value="NZ_CP133592.1"/>
</dbReference>
<reference evidence="1 2" key="1">
    <citation type="submission" date="2023-08" db="EMBL/GenBank/DDBJ databases">
        <title>Methanolobus mangrovi sp. nov. and Methanolobus sediminis sp. nov, two novel methylotrophic methanogens isolated from mangrove sediments in China.</title>
        <authorList>
            <person name="Zhou J."/>
        </authorList>
    </citation>
    <scope>NUCLEOTIDE SEQUENCE [LARGE SCALE GENOMIC DNA]</scope>
    <source>
        <strain evidence="1 2">FTZ6</strain>
    </source>
</reference>
<dbReference type="EMBL" id="CP133592">
    <property type="protein sequence ID" value="WMW25193.1"/>
    <property type="molecule type" value="Genomic_DNA"/>
</dbReference>
<dbReference type="KEGG" id="mseb:RE474_00300"/>
<evidence type="ECO:0000313" key="2">
    <source>
        <dbReference type="Proteomes" id="UP001182908"/>
    </source>
</evidence>
<dbReference type="AlphaFoldDB" id="A0AA51UKD9"/>
<name>A0AA51UKD9_9EURY</name>
<dbReference type="GeneID" id="84231111"/>
<gene>
    <name evidence="1" type="ORF">RE474_00300</name>
</gene>
<proteinExistence type="predicted"/>
<evidence type="ECO:0000313" key="1">
    <source>
        <dbReference type="EMBL" id="WMW25193.1"/>
    </source>
</evidence>
<organism evidence="1 2">
    <name type="scientific">Methanolobus sediminis</name>
    <dbReference type="NCBI Taxonomy" id="3072978"/>
    <lineage>
        <taxon>Archaea</taxon>
        <taxon>Methanobacteriati</taxon>
        <taxon>Methanobacteriota</taxon>
        <taxon>Stenosarchaea group</taxon>
        <taxon>Methanomicrobia</taxon>
        <taxon>Methanosarcinales</taxon>
        <taxon>Methanosarcinaceae</taxon>
        <taxon>Methanolobus</taxon>
    </lineage>
</organism>
<protein>
    <submittedName>
        <fullName evidence="1">Uncharacterized protein</fullName>
    </submittedName>
</protein>
<accession>A0AA51UKD9</accession>